<evidence type="ECO:0000313" key="3">
    <source>
        <dbReference type="EMBL" id="NSC27908.1"/>
    </source>
</evidence>
<sequence>MIDVIIGIISVSFLFFMVRIFMKFNSATYKNNFTKNDNFIVENVKVIKIVIAVCTCIIGAIWLLFVLICSKKGAETGNLIPTLIFTLVFIIAIYFSMNMANWRLIIEGKNITHINWRGKATHYNFENIKIKVCSNLTIKVYEGNRKVIVIDSNMKNLSSFMSWADAYKIPRI</sequence>
<keyword evidence="1" id="KW-0472">Membrane</keyword>
<gene>
    <name evidence="7" type="ORF">DW703_11855</name>
    <name evidence="6" type="ORF">DW753_11845</name>
    <name evidence="5" type="ORF">DW912_15580</name>
    <name evidence="4" type="ORF">DWV45_08550</name>
    <name evidence="3" type="ORF">G4319_11240</name>
    <name evidence="2" type="ORF">LK487_05490</name>
</gene>
<evidence type="ECO:0000313" key="7">
    <source>
        <dbReference type="EMBL" id="RHF02117.1"/>
    </source>
</evidence>
<evidence type="ECO:0000313" key="5">
    <source>
        <dbReference type="EMBL" id="RHA88453.1"/>
    </source>
</evidence>
<dbReference type="Proteomes" id="UP001193670">
    <property type="component" value="Unassembled WGS sequence"/>
</dbReference>
<dbReference type="EMBL" id="QSKY01000018">
    <property type="protein sequence ID" value="RHF02117.1"/>
    <property type="molecule type" value="Genomic_DNA"/>
</dbReference>
<reference evidence="8 9" key="1">
    <citation type="submission" date="2018-08" db="EMBL/GenBank/DDBJ databases">
        <title>A genome reference for cultivated species of the human gut microbiota.</title>
        <authorList>
            <person name="Zou Y."/>
            <person name="Xue W."/>
            <person name="Luo G."/>
        </authorList>
    </citation>
    <scope>NUCLEOTIDE SEQUENCE [LARGE SCALE GENOMIC DNA]</scope>
    <source>
        <strain evidence="4 9">AF06-19</strain>
        <strain evidence="7 8">AM26-2LB</strain>
        <strain evidence="6 10">AM29-10</strain>
        <strain evidence="5 11">AM42-17AT</strain>
    </source>
</reference>
<reference evidence="3" key="2">
    <citation type="journal article" date="2020" name="Cell Host Microbe">
        <title>Functional and Genomic Variation between Human-Derived Isolates of Lachnospiraceae Reveals Inter- and Intra-Species Diversity.</title>
        <authorList>
            <person name="Sorbara M.T."/>
            <person name="Littmann E.R."/>
            <person name="Fontana E."/>
            <person name="Moody T.U."/>
            <person name="Kohout C.E."/>
            <person name="Gjonbalaj M."/>
            <person name="Eaton V."/>
            <person name="Seok R."/>
            <person name="Leiner I.M."/>
            <person name="Pamer E.G."/>
        </authorList>
    </citation>
    <scope>NUCLEOTIDE SEQUENCE</scope>
    <source>
        <strain evidence="3">MSK.17.79</strain>
    </source>
</reference>
<keyword evidence="1" id="KW-0812">Transmembrane</keyword>
<dbReference type="EMBL" id="JAAILW010000022">
    <property type="protein sequence ID" value="NSC27908.1"/>
    <property type="molecule type" value="Genomic_DNA"/>
</dbReference>
<evidence type="ECO:0000313" key="6">
    <source>
        <dbReference type="EMBL" id="RHE31103.1"/>
    </source>
</evidence>
<dbReference type="InterPro" id="IPR046690">
    <property type="entry name" value="DUF6560"/>
</dbReference>
<dbReference type="EMBL" id="QSFZ01000025">
    <property type="protein sequence ID" value="RHA88453.1"/>
    <property type="molecule type" value="Genomic_DNA"/>
</dbReference>
<reference evidence="3" key="3">
    <citation type="submission" date="2020-02" db="EMBL/GenBank/DDBJ databases">
        <authorList>
            <person name="Littmann E."/>
            <person name="Sorbara M."/>
        </authorList>
    </citation>
    <scope>NUCLEOTIDE SEQUENCE</scope>
    <source>
        <strain evidence="3">MSK.17.79</strain>
    </source>
</reference>
<reference evidence="2" key="4">
    <citation type="submission" date="2021-10" db="EMBL/GenBank/DDBJ databases">
        <title>Collection of gut derived symbiotic bacterial strains cultured from healthy donors.</title>
        <authorList>
            <person name="Lin H."/>
            <person name="Littmann E."/>
            <person name="Claire K."/>
            <person name="Pamer E."/>
        </authorList>
    </citation>
    <scope>NUCLEOTIDE SEQUENCE</scope>
    <source>
        <strain evidence="2">MSK.22.92</strain>
    </source>
</reference>
<keyword evidence="1" id="KW-1133">Transmembrane helix</keyword>
<dbReference type="EMBL" id="QSKC01000016">
    <property type="protein sequence ID" value="RHE31103.1"/>
    <property type="molecule type" value="Genomic_DNA"/>
</dbReference>
<dbReference type="EMBL" id="JAJFBX010000006">
    <property type="protein sequence ID" value="MCC2746489.1"/>
    <property type="molecule type" value="Genomic_DNA"/>
</dbReference>
<dbReference type="RefSeq" id="WP_117997905.1">
    <property type="nucleotide sequence ID" value="NZ_CP100127.1"/>
</dbReference>
<evidence type="ECO:0000313" key="2">
    <source>
        <dbReference type="EMBL" id="MCC2746489.1"/>
    </source>
</evidence>
<comment type="caution">
    <text evidence="5">The sequence shown here is derived from an EMBL/GenBank/DDBJ whole genome shotgun (WGS) entry which is preliminary data.</text>
</comment>
<evidence type="ECO:0000313" key="10">
    <source>
        <dbReference type="Proteomes" id="UP000285290"/>
    </source>
</evidence>
<name>A0A413TTX7_9FIRM</name>
<evidence type="ECO:0000256" key="1">
    <source>
        <dbReference type="SAM" id="Phobius"/>
    </source>
</evidence>
<evidence type="ECO:0000313" key="4">
    <source>
        <dbReference type="EMBL" id="RGW87027.1"/>
    </source>
</evidence>
<feature type="transmembrane region" description="Helical" evidence="1">
    <location>
        <begin position="6"/>
        <end position="25"/>
    </location>
</feature>
<dbReference type="Proteomes" id="UP000283501">
    <property type="component" value="Unassembled WGS sequence"/>
</dbReference>
<evidence type="ECO:0000313" key="8">
    <source>
        <dbReference type="Proteomes" id="UP000283501"/>
    </source>
</evidence>
<dbReference type="Proteomes" id="UP000285290">
    <property type="component" value="Unassembled WGS sequence"/>
</dbReference>
<dbReference type="AlphaFoldDB" id="A0A413TTX7"/>
<dbReference type="Proteomes" id="UP001197847">
    <property type="component" value="Unassembled WGS sequence"/>
</dbReference>
<feature type="transmembrane region" description="Helical" evidence="1">
    <location>
        <begin position="79"/>
        <end position="97"/>
    </location>
</feature>
<dbReference type="Pfam" id="PF20197">
    <property type="entry name" value="DUF6560"/>
    <property type="match status" value="1"/>
</dbReference>
<feature type="transmembrane region" description="Helical" evidence="1">
    <location>
        <begin position="46"/>
        <end position="67"/>
    </location>
</feature>
<dbReference type="Proteomes" id="UP000286220">
    <property type="component" value="Unassembled WGS sequence"/>
</dbReference>
<accession>A0A413TTX7</accession>
<evidence type="ECO:0000313" key="9">
    <source>
        <dbReference type="Proteomes" id="UP000283683"/>
    </source>
</evidence>
<proteinExistence type="predicted"/>
<evidence type="ECO:0000313" key="11">
    <source>
        <dbReference type="Proteomes" id="UP000286220"/>
    </source>
</evidence>
<protein>
    <submittedName>
        <fullName evidence="5">Uncharacterized protein</fullName>
    </submittedName>
</protein>
<organism evidence="5 11">
    <name type="scientific">Agathobacter rectalis</name>
    <dbReference type="NCBI Taxonomy" id="39491"/>
    <lineage>
        <taxon>Bacteria</taxon>
        <taxon>Bacillati</taxon>
        <taxon>Bacillota</taxon>
        <taxon>Clostridia</taxon>
        <taxon>Lachnospirales</taxon>
        <taxon>Lachnospiraceae</taxon>
        <taxon>Agathobacter</taxon>
    </lineage>
</organism>
<dbReference type="Proteomes" id="UP000283683">
    <property type="component" value="Unassembled WGS sequence"/>
</dbReference>
<dbReference type="EMBL" id="QSAZ01000007">
    <property type="protein sequence ID" value="RGW87027.1"/>
    <property type="molecule type" value="Genomic_DNA"/>
</dbReference>